<dbReference type="PANTHER" id="PTHR36766">
    <property type="entry name" value="PLANT BROAD-SPECTRUM MILDEW RESISTANCE PROTEIN RPW8"/>
    <property type="match status" value="1"/>
</dbReference>
<name>A0A0A8ZSZ6_ARUDO</name>
<sequence length="72" mass="8119">MDDVWSEKVWNELLRVPLNGGASGSRVLLTTRNDGVARGMKAQHLHRVDKLEIEDAWILLKKQVSICADAYT</sequence>
<dbReference type="Pfam" id="PF00931">
    <property type="entry name" value="NB-ARC"/>
    <property type="match status" value="1"/>
</dbReference>
<dbReference type="PANTHER" id="PTHR36766:SF36">
    <property type="entry name" value="AAA+ ATPASE DOMAIN-CONTAINING PROTEIN"/>
    <property type="match status" value="1"/>
</dbReference>
<dbReference type="InterPro" id="IPR002182">
    <property type="entry name" value="NB-ARC"/>
</dbReference>
<dbReference type="Gene3D" id="3.40.50.300">
    <property type="entry name" value="P-loop containing nucleotide triphosphate hydrolases"/>
    <property type="match status" value="1"/>
</dbReference>
<reference evidence="2" key="1">
    <citation type="submission" date="2014-09" db="EMBL/GenBank/DDBJ databases">
        <authorList>
            <person name="Magalhaes I.L.F."/>
            <person name="Oliveira U."/>
            <person name="Santos F.R."/>
            <person name="Vidigal T.H.D.A."/>
            <person name="Brescovit A.D."/>
            <person name="Santos A.J."/>
        </authorList>
    </citation>
    <scope>NUCLEOTIDE SEQUENCE</scope>
    <source>
        <tissue evidence="2">Shoot tissue taken approximately 20 cm above the soil surface</tissue>
    </source>
</reference>
<evidence type="ECO:0000259" key="1">
    <source>
        <dbReference type="Pfam" id="PF00931"/>
    </source>
</evidence>
<evidence type="ECO:0000313" key="2">
    <source>
        <dbReference type="EMBL" id="JAD37947.1"/>
    </source>
</evidence>
<dbReference type="InterPro" id="IPR027417">
    <property type="entry name" value="P-loop_NTPase"/>
</dbReference>
<dbReference type="EMBL" id="GBRH01259948">
    <property type="protein sequence ID" value="JAD37947.1"/>
    <property type="molecule type" value="Transcribed_RNA"/>
</dbReference>
<dbReference type="SUPFAM" id="SSF52540">
    <property type="entry name" value="P-loop containing nucleoside triphosphate hydrolases"/>
    <property type="match status" value="1"/>
</dbReference>
<accession>A0A0A8ZSZ6</accession>
<dbReference type="GO" id="GO:0043531">
    <property type="term" value="F:ADP binding"/>
    <property type="evidence" value="ECO:0007669"/>
    <property type="project" value="InterPro"/>
</dbReference>
<dbReference type="AlphaFoldDB" id="A0A0A8ZSZ6"/>
<protein>
    <recommendedName>
        <fullName evidence="1">NB-ARC domain-containing protein</fullName>
    </recommendedName>
</protein>
<feature type="domain" description="NB-ARC" evidence="1">
    <location>
        <begin position="1"/>
        <end position="64"/>
    </location>
</feature>
<organism evidence="2">
    <name type="scientific">Arundo donax</name>
    <name type="common">Giant reed</name>
    <name type="synonym">Donax arundinaceus</name>
    <dbReference type="NCBI Taxonomy" id="35708"/>
    <lineage>
        <taxon>Eukaryota</taxon>
        <taxon>Viridiplantae</taxon>
        <taxon>Streptophyta</taxon>
        <taxon>Embryophyta</taxon>
        <taxon>Tracheophyta</taxon>
        <taxon>Spermatophyta</taxon>
        <taxon>Magnoliopsida</taxon>
        <taxon>Liliopsida</taxon>
        <taxon>Poales</taxon>
        <taxon>Poaceae</taxon>
        <taxon>PACMAD clade</taxon>
        <taxon>Arundinoideae</taxon>
        <taxon>Arundineae</taxon>
        <taxon>Arundo</taxon>
    </lineage>
</organism>
<proteinExistence type="predicted"/>
<reference evidence="2" key="2">
    <citation type="journal article" date="2015" name="Data Brief">
        <title>Shoot transcriptome of the giant reed, Arundo donax.</title>
        <authorList>
            <person name="Barrero R.A."/>
            <person name="Guerrero F.D."/>
            <person name="Moolhuijzen P."/>
            <person name="Goolsby J.A."/>
            <person name="Tidwell J."/>
            <person name="Bellgard S.E."/>
            <person name="Bellgard M.I."/>
        </authorList>
    </citation>
    <scope>NUCLEOTIDE SEQUENCE</scope>
    <source>
        <tissue evidence="2">Shoot tissue taken approximately 20 cm above the soil surface</tissue>
    </source>
</reference>